<feature type="domain" description="Biotin carboxylation" evidence="11">
    <location>
        <begin position="5"/>
        <end position="440"/>
    </location>
</feature>
<feature type="domain" description="ATP-grasp" evidence="10">
    <location>
        <begin position="121"/>
        <end position="314"/>
    </location>
</feature>
<dbReference type="STRING" id="111015.AXF14_10580"/>
<dbReference type="PROSITE" id="PS00867">
    <property type="entry name" value="CPSASE_2"/>
    <property type="match status" value="1"/>
</dbReference>
<dbReference type="OrthoDB" id="9760256at2"/>
<dbReference type="Pfam" id="PF00364">
    <property type="entry name" value="Biotin_lipoyl"/>
    <property type="match status" value="1"/>
</dbReference>
<dbReference type="PANTHER" id="PTHR18866">
    <property type="entry name" value="CARBOXYLASE:PYRUVATE/ACETYL-COA/PROPIONYL-COA CARBOXYLASE"/>
    <property type="match status" value="1"/>
</dbReference>
<evidence type="ECO:0000256" key="7">
    <source>
        <dbReference type="PROSITE-ProRule" id="PRU00409"/>
    </source>
</evidence>
<feature type="compositionally biased region" description="Low complexity" evidence="8">
    <location>
        <begin position="452"/>
        <end position="472"/>
    </location>
</feature>
<dbReference type="InterPro" id="IPR011761">
    <property type="entry name" value="ATP-grasp"/>
</dbReference>
<feature type="compositionally biased region" description="Gly residues" evidence="8">
    <location>
        <begin position="500"/>
        <end position="511"/>
    </location>
</feature>
<dbReference type="EC" id="6.3.4.14" evidence="2"/>
<evidence type="ECO:0000256" key="2">
    <source>
        <dbReference type="ARBA" id="ARBA00013263"/>
    </source>
</evidence>
<keyword evidence="6" id="KW-0092">Biotin</keyword>
<evidence type="ECO:0000313" key="13">
    <source>
        <dbReference type="Proteomes" id="UP000065220"/>
    </source>
</evidence>
<reference evidence="13" key="1">
    <citation type="submission" date="2016-02" db="EMBL/GenBank/DDBJ databases">
        <authorList>
            <person name="Holder M.E."/>
            <person name="Ajami N.J."/>
            <person name="Petrosino J.F."/>
        </authorList>
    </citation>
    <scope>NUCLEOTIDE SEQUENCE [LARGE SCALE GENOMIC DNA]</scope>
    <source>
        <strain evidence="13">CCUG 36733</strain>
    </source>
</reference>
<dbReference type="InterPro" id="IPR005479">
    <property type="entry name" value="CPAse_ATP-bd"/>
</dbReference>
<comment type="cofactor">
    <cofactor evidence="1">
        <name>biotin</name>
        <dbReference type="ChEBI" id="CHEBI:57586"/>
    </cofactor>
</comment>
<evidence type="ECO:0000256" key="5">
    <source>
        <dbReference type="ARBA" id="ARBA00022840"/>
    </source>
</evidence>
<feature type="compositionally biased region" description="Low complexity" evidence="8">
    <location>
        <begin position="521"/>
        <end position="531"/>
    </location>
</feature>
<evidence type="ECO:0000256" key="8">
    <source>
        <dbReference type="SAM" id="MobiDB-lite"/>
    </source>
</evidence>
<proteinExistence type="predicted"/>
<keyword evidence="13" id="KW-1185">Reference proteome</keyword>
<dbReference type="RefSeq" id="WP_067943080.1">
    <property type="nucleotide sequence ID" value="NZ_CP014228.1"/>
</dbReference>
<feature type="region of interest" description="Disordered" evidence="8">
    <location>
        <begin position="612"/>
        <end position="631"/>
    </location>
</feature>
<gene>
    <name evidence="12" type="ORF">AXF14_10580</name>
</gene>
<dbReference type="SUPFAM" id="SSF56059">
    <property type="entry name" value="Glutathione synthetase ATP-binding domain-like"/>
    <property type="match status" value="1"/>
</dbReference>
<evidence type="ECO:0000259" key="10">
    <source>
        <dbReference type="PROSITE" id="PS50975"/>
    </source>
</evidence>
<dbReference type="SMART" id="SM00878">
    <property type="entry name" value="Biotin_carb_C"/>
    <property type="match status" value="1"/>
</dbReference>
<dbReference type="Proteomes" id="UP000065220">
    <property type="component" value="Chromosome"/>
</dbReference>
<evidence type="ECO:0000259" key="11">
    <source>
        <dbReference type="PROSITE" id="PS50979"/>
    </source>
</evidence>
<keyword evidence="5 7" id="KW-0067">ATP-binding</keyword>
<feature type="domain" description="Lipoyl-binding" evidence="9">
    <location>
        <begin position="534"/>
        <end position="609"/>
    </location>
</feature>
<dbReference type="AlphaFoldDB" id="A0A0X8JFK1"/>
<name>A0A0X8JFK1_ACTRD</name>
<dbReference type="InterPro" id="IPR011054">
    <property type="entry name" value="Rudment_hybrid_motif"/>
</dbReference>
<dbReference type="PROSITE" id="PS50968">
    <property type="entry name" value="BIOTINYL_LIPOYL"/>
    <property type="match status" value="1"/>
</dbReference>
<dbReference type="SUPFAM" id="SSF51246">
    <property type="entry name" value="Rudiment single hybrid motif"/>
    <property type="match status" value="1"/>
</dbReference>
<dbReference type="InterPro" id="IPR000089">
    <property type="entry name" value="Biotin_lipoyl"/>
</dbReference>
<dbReference type="Gene3D" id="2.40.50.100">
    <property type="match status" value="1"/>
</dbReference>
<evidence type="ECO:0000256" key="3">
    <source>
        <dbReference type="ARBA" id="ARBA00022598"/>
    </source>
</evidence>
<organism evidence="12 13">
    <name type="scientific">Actinomyces radicidentis</name>
    <dbReference type="NCBI Taxonomy" id="111015"/>
    <lineage>
        <taxon>Bacteria</taxon>
        <taxon>Bacillati</taxon>
        <taxon>Actinomycetota</taxon>
        <taxon>Actinomycetes</taxon>
        <taxon>Actinomycetales</taxon>
        <taxon>Actinomycetaceae</taxon>
        <taxon>Actinomyces</taxon>
    </lineage>
</organism>
<keyword evidence="3 12" id="KW-0436">Ligase</keyword>
<accession>A0A0X8JFK1</accession>
<dbReference type="CDD" id="cd06850">
    <property type="entry name" value="biotinyl_domain"/>
    <property type="match status" value="1"/>
</dbReference>
<dbReference type="GO" id="GO:0005524">
    <property type="term" value="F:ATP binding"/>
    <property type="evidence" value="ECO:0007669"/>
    <property type="project" value="UniProtKB-UniRule"/>
</dbReference>
<feature type="region of interest" description="Disordered" evidence="8">
    <location>
        <begin position="452"/>
        <end position="476"/>
    </location>
</feature>
<dbReference type="SUPFAM" id="SSF52440">
    <property type="entry name" value="PreATP-grasp domain"/>
    <property type="match status" value="1"/>
</dbReference>
<dbReference type="Pfam" id="PF02786">
    <property type="entry name" value="CPSase_L_D2"/>
    <property type="match status" value="1"/>
</dbReference>
<dbReference type="Pfam" id="PF00289">
    <property type="entry name" value="Biotin_carb_N"/>
    <property type="match status" value="1"/>
</dbReference>
<evidence type="ECO:0000256" key="4">
    <source>
        <dbReference type="ARBA" id="ARBA00022741"/>
    </source>
</evidence>
<dbReference type="InterPro" id="IPR005481">
    <property type="entry name" value="BC-like_N"/>
</dbReference>
<dbReference type="InterPro" id="IPR011764">
    <property type="entry name" value="Biotin_carboxylation_dom"/>
</dbReference>
<dbReference type="Gene3D" id="3.30.470.20">
    <property type="entry name" value="ATP-grasp fold, B domain"/>
    <property type="match status" value="1"/>
</dbReference>
<feature type="region of interest" description="Disordered" evidence="8">
    <location>
        <begin position="500"/>
        <end position="539"/>
    </location>
</feature>
<evidence type="ECO:0000313" key="12">
    <source>
        <dbReference type="EMBL" id="AMD87939.1"/>
    </source>
</evidence>
<evidence type="ECO:0000256" key="6">
    <source>
        <dbReference type="ARBA" id="ARBA00023267"/>
    </source>
</evidence>
<dbReference type="PROSITE" id="PS50975">
    <property type="entry name" value="ATP_GRASP"/>
    <property type="match status" value="1"/>
</dbReference>
<dbReference type="InterPro" id="IPR011053">
    <property type="entry name" value="Single_hybrid_motif"/>
</dbReference>
<evidence type="ECO:0000256" key="1">
    <source>
        <dbReference type="ARBA" id="ARBA00001953"/>
    </source>
</evidence>
<dbReference type="Pfam" id="PF02785">
    <property type="entry name" value="Biotin_carb_C"/>
    <property type="match status" value="1"/>
</dbReference>
<dbReference type="EMBL" id="CP014228">
    <property type="protein sequence ID" value="AMD87939.1"/>
    <property type="molecule type" value="Genomic_DNA"/>
</dbReference>
<protein>
    <recommendedName>
        <fullName evidence="2">biotin carboxylase</fullName>
        <ecNumber evidence="2">6.3.4.14</ecNumber>
    </recommendedName>
</protein>
<evidence type="ECO:0000259" key="9">
    <source>
        <dbReference type="PROSITE" id="PS50968"/>
    </source>
</evidence>
<dbReference type="GO" id="GO:0046872">
    <property type="term" value="F:metal ion binding"/>
    <property type="evidence" value="ECO:0007669"/>
    <property type="project" value="InterPro"/>
</dbReference>
<dbReference type="InterPro" id="IPR050856">
    <property type="entry name" value="Biotin_carboxylase_complex"/>
</dbReference>
<dbReference type="InterPro" id="IPR005482">
    <property type="entry name" value="Biotin_COase_C"/>
</dbReference>
<dbReference type="InterPro" id="IPR016185">
    <property type="entry name" value="PreATP-grasp_dom_sf"/>
</dbReference>
<keyword evidence="4 7" id="KW-0547">Nucleotide-binding</keyword>
<dbReference type="GO" id="GO:0004075">
    <property type="term" value="F:biotin carboxylase activity"/>
    <property type="evidence" value="ECO:0007669"/>
    <property type="project" value="UniProtKB-EC"/>
</dbReference>
<dbReference type="KEGG" id="ard:AXF14_10580"/>
<dbReference type="PANTHER" id="PTHR18866:SF33">
    <property type="entry name" value="METHYLCROTONOYL-COA CARBOXYLASE SUBUNIT ALPHA, MITOCHONDRIAL-RELATED"/>
    <property type="match status" value="1"/>
</dbReference>
<dbReference type="PROSITE" id="PS50979">
    <property type="entry name" value="BC"/>
    <property type="match status" value="1"/>
</dbReference>
<sequence>MTTRTLNRILIANRGEIALRVVRTVRDLGGTSILPYTPEDLLSPAAELADEAYALPEGSSYTDAEAVLAMAVEHGADAVHPGYGFLSEHDEFAQAVTDAGIAWVGPSPSAMKALGDKMSARATAERAGVAPVPGITDSVTAPETVIAFAAEHGYPVALKRTDGGGGRGITVLHSDDEARTTPAFESAAAGGGTLILEKFVTAARHIETQCARDSHGAFAVVSTRDCTLQRRNQKLLEEAPAPYLPAGLDERLVESSRRLLETVDYVGVATCEFLLTPDGDLWFLEVNPRLQVEHCVSEEVTGIDLVEVQLRIAAGGHLGAVPEPRGHSIELRITCEDPARGLAPSTGAITRLRWPAGPGVRIESGVVEGDVVTPMFDPMLAKIVITGDTRDQAIRRARRALSETIVEGVTVCTALHEHVLTRPELTGPDEHGLLGVTTRWIETSVLDRLADPGASADGAAAPEAPAEATSSPRTRSTYVVEINGQRVSVTVPDGILGGRGPRLGASYSGGAGERRMQQPLRGRGASRGARGTETAGSEDPSVIAAPMQAIVTRICVEPGQHVAEGDLLVVLESMKMENYVHAPADAVVAEIPVGAGRTVSAGEVLVRMRPGDTTAASNATADASATTSQEA</sequence>
<dbReference type="SUPFAM" id="SSF51230">
    <property type="entry name" value="Single hybrid motif"/>
    <property type="match status" value="1"/>
</dbReference>